<gene>
    <name evidence="1" type="ORF">HK097_010184</name>
</gene>
<protein>
    <submittedName>
        <fullName evidence="1">Uncharacterized protein</fullName>
    </submittedName>
</protein>
<reference evidence="1" key="1">
    <citation type="submission" date="2020-05" db="EMBL/GenBank/DDBJ databases">
        <title>Phylogenomic resolution of chytrid fungi.</title>
        <authorList>
            <person name="Stajich J.E."/>
            <person name="Amses K."/>
            <person name="Simmons R."/>
            <person name="Seto K."/>
            <person name="Myers J."/>
            <person name="Bonds A."/>
            <person name="Quandt C.A."/>
            <person name="Barry K."/>
            <person name="Liu P."/>
            <person name="Grigoriev I."/>
            <person name="Longcore J.E."/>
            <person name="James T.Y."/>
        </authorList>
    </citation>
    <scope>NUCLEOTIDE SEQUENCE</scope>
    <source>
        <strain evidence="1">JEL0318</strain>
    </source>
</reference>
<proteinExistence type="predicted"/>
<dbReference type="AlphaFoldDB" id="A0AAD5S7W3"/>
<dbReference type="EMBL" id="JADGJD010000734">
    <property type="protein sequence ID" value="KAJ3048816.1"/>
    <property type="molecule type" value="Genomic_DNA"/>
</dbReference>
<feature type="non-terminal residue" evidence="1">
    <location>
        <position position="1"/>
    </location>
</feature>
<name>A0AAD5S7W3_9FUNG</name>
<accession>A0AAD5S7W3</accession>
<evidence type="ECO:0000313" key="2">
    <source>
        <dbReference type="Proteomes" id="UP001212841"/>
    </source>
</evidence>
<keyword evidence="2" id="KW-1185">Reference proteome</keyword>
<comment type="caution">
    <text evidence="1">The sequence shown here is derived from an EMBL/GenBank/DDBJ whole genome shotgun (WGS) entry which is preliminary data.</text>
</comment>
<organism evidence="1 2">
    <name type="scientific">Rhizophlyctis rosea</name>
    <dbReference type="NCBI Taxonomy" id="64517"/>
    <lineage>
        <taxon>Eukaryota</taxon>
        <taxon>Fungi</taxon>
        <taxon>Fungi incertae sedis</taxon>
        <taxon>Chytridiomycota</taxon>
        <taxon>Chytridiomycota incertae sedis</taxon>
        <taxon>Chytridiomycetes</taxon>
        <taxon>Rhizophlyctidales</taxon>
        <taxon>Rhizophlyctidaceae</taxon>
        <taxon>Rhizophlyctis</taxon>
    </lineage>
</organism>
<evidence type="ECO:0000313" key="1">
    <source>
        <dbReference type="EMBL" id="KAJ3048816.1"/>
    </source>
</evidence>
<sequence length="78" mass="8783">TDVATHIFAPITPLANNKNPYIPINPHKIHPTFFLVKDQRPASFEVNAELFNPNLKVADDPTLNAQEQFRLGSAHLYC</sequence>
<dbReference type="Proteomes" id="UP001212841">
    <property type="component" value="Unassembled WGS sequence"/>
</dbReference>